<keyword evidence="1" id="KW-0472">Membrane</keyword>
<keyword evidence="2" id="KW-0732">Signal</keyword>
<dbReference type="Proteomes" id="UP000230233">
    <property type="component" value="Unassembled WGS sequence"/>
</dbReference>
<dbReference type="OrthoDB" id="5798259at2759"/>
<sequence length="203" mass="22535">MSRLLYIIPILLLFYTLPVASLNSKRSDPMFLAIACPNPCEVHVRFLESMSGLSAYNNTPPIFEMILSSTNGTLDEHRLHVPEDVSVLEFVFEPREGVNGTINQEMSVWDLNDSETYFHSGGGGSLYMFGNLPCGKYGCPQNPLCDAGCRFTVIASIGAFCLSILAGLILQTVYVSFLGFRKTRKELEIRDTLRLTESAEPSH</sequence>
<evidence type="ECO:0008006" key="5">
    <source>
        <dbReference type="Google" id="ProtNLM"/>
    </source>
</evidence>
<reference evidence="4" key="1">
    <citation type="submission" date="2017-10" db="EMBL/GenBank/DDBJ databases">
        <title>Rapid genome shrinkage in a self-fertile nematode reveals novel sperm competition proteins.</title>
        <authorList>
            <person name="Yin D."/>
            <person name="Schwarz E.M."/>
            <person name="Thomas C.G."/>
            <person name="Felde R.L."/>
            <person name="Korf I.F."/>
            <person name="Cutter A.D."/>
            <person name="Schartner C.M."/>
            <person name="Ralston E.J."/>
            <person name="Meyer B.J."/>
            <person name="Haag E.S."/>
        </authorList>
    </citation>
    <scope>NUCLEOTIDE SEQUENCE [LARGE SCALE GENOMIC DNA]</scope>
    <source>
        <strain evidence="4">JU1422</strain>
    </source>
</reference>
<feature type="transmembrane region" description="Helical" evidence="1">
    <location>
        <begin position="151"/>
        <end position="180"/>
    </location>
</feature>
<dbReference type="STRING" id="1611254.A0A2G5S9S1"/>
<evidence type="ECO:0000256" key="2">
    <source>
        <dbReference type="SAM" id="SignalP"/>
    </source>
</evidence>
<evidence type="ECO:0000313" key="3">
    <source>
        <dbReference type="EMBL" id="PIC11673.1"/>
    </source>
</evidence>
<evidence type="ECO:0000256" key="1">
    <source>
        <dbReference type="SAM" id="Phobius"/>
    </source>
</evidence>
<dbReference type="EMBL" id="PDUG01000056">
    <property type="protein sequence ID" value="PIC11673.1"/>
    <property type="molecule type" value="Genomic_DNA"/>
</dbReference>
<proteinExistence type="predicted"/>
<keyword evidence="1" id="KW-0812">Transmembrane</keyword>
<feature type="chain" id="PRO_5013586251" description="CX domain-containing protein" evidence="2">
    <location>
        <begin position="22"/>
        <end position="203"/>
    </location>
</feature>
<feature type="signal peptide" evidence="2">
    <location>
        <begin position="1"/>
        <end position="21"/>
    </location>
</feature>
<evidence type="ECO:0000313" key="4">
    <source>
        <dbReference type="Proteomes" id="UP000230233"/>
    </source>
</evidence>
<protein>
    <recommendedName>
        <fullName evidence="5">CX domain-containing protein</fullName>
    </recommendedName>
</protein>
<accession>A0A2G5S9S1</accession>
<name>A0A2G5S9S1_9PELO</name>
<keyword evidence="4" id="KW-1185">Reference proteome</keyword>
<dbReference type="AlphaFoldDB" id="A0A2G5S9S1"/>
<organism evidence="3 4">
    <name type="scientific">Caenorhabditis nigoni</name>
    <dbReference type="NCBI Taxonomy" id="1611254"/>
    <lineage>
        <taxon>Eukaryota</taxon>
        <taxon>Metazoa</taxon>
        <taxon>Ecdysozoa</taxon>
        <taxon>Nematoda</taxon>
        <taxon>Chromadorea</taxon>
        <taxon>Rhabditida</taxon>
        <taxon>Rhabditina</taxon>
        <taxon>Rhabditomorpha</taxon>
        <taxon>Rhabditoidea</taxon>
        <taxon>Rhabditidae</taxon>
        <taxon>Peloderinae</taxon>
        <taxon>Caenorhabditis</taxon>
    </lineage>
</organism>
<gene>
    <name evidence="3" type="ORF">B9Z55_028931</name>
</gene>
<keyword evidence="1" id="KW-1133">Transmembrane helix</keyword>
<comment type="caution">
    <text evidence="3">The sequence shown here is derived from an EMBL/GenBank/DDBJ whole genome shotgun (WGS) entry which is preliminary data.</text>
</comment>